<keyword evidence="3" id="KW-1003">Cell membrane</keyword>
<dbReference type="Pfam" id="PF00924">
    <property type="entry name" value="MS_channel_2nd"/>
    <property type="match status" value="1"/>
</dbReference>
<dbReference type="RefSeq" id="WP_129524330.1">
    <property type="nucleotide sequence ID" value="NZ_SDPV01000002.1"/>
</dbReference>
<dbReference type="SUPFAM" id="SSF82689">
    <property type="entry name" value="Mechanosensitive channel protein MscS (YggB), C-terminal domain"/>
    <property type="match status" value="1"/>
</dbReference>
<comment type="caution">
    <text evidence="12">The sequence shown here is derived from an EMBL/GenBank/DDBJ whole genome shotgun (WGS) entry which is preliminary data.</text>
</comment>
<dbReference type="InterPro" id="IPR011066">
    <property type="entry name" value="MscS_channel_C_sf"/>
</dbReference>
<protein>
    <submittedName>
        <fullName evidence="12">Mechanosensitive ion channel</fullName>
    </submittedName>
</protein>
<dbReference type="AlphaFoldDB" id="A0A4Q2KG63"/>
<evidence type="ECO:0000256" key="1">
    <source>
        <dbReference type="ARBA" id="ARBA00004651"/>
    </source>
</evidence>
<dbReference type="GO" id="GO:0008381">
    <property type="term" value="F:mechanosensitive monoatomic ion channel activity"/>
    <property type="evidence" value="ECO:0007669"/>
    <property type="project" value="UniProtKB-ARBA"/>
</dbReference>
<dbReference type="Pfam" id="PF21082">
    <property type="entry name" value="MS_channel_3rd"/>
    <property type="match status" value="1"/>
</dbReference>
<evidence type="ECO:0000259" key="9">
    <source>
        <dbReference type="Pfam" id="PF00924"/>
    </source>
</evidence>
<dbReference type="Proteomes" id="UP000293623">
    <property type="component" value="Unassembled WGS sequence"/>
</dbReference>
<evidence type="ECO:0000259" key="11">
    <source>
        <dbReference type="Pfam" id="PF21088"/>
    </source>
</evidence>
<evidence type="ECO:0000256" key="7">
    <source>
        <dbReference type="SAM" id="MobiDB-lite"/>
    </source>
</evidence>
<dbReference type="Gene3D" id="1.10.287.1260">
    <property type="match status" value="1"/>
</dbReference>
<comment type="similarity">
    <text evidence="2">Belongs to the MscS (TC 1.A.23) family.</text>
</comment>
<feature type="transmembrane region" description="Helical" evidence="8">
    <location>
        <begin position="114"/>
        <end position="133"/>
    </location>
</feature>
<proteinExistence type="inferred from homology"/>
<dbReference type="SUPFAM" id="SSF82861">
    <property type="entry name" value="Mechanosensitive channel protein MscS (YggB), transmembrane region"/>
    <property type="match status" value="1"/>
</dbReference>
<dbReference type="SUPFAM" id="SSF50182">
    <property type="entry name" value="Sm-like ribonucleoproteins"/>
    <property type="match status" value="1"/>
</dbReference>
<evidence type="ECO:0000256" key="2">
    <source>
        <dbReference type="ARBA" id="ARBA00008017"/>
    </source>
</evidence>
<dbReference type="InterPro" id="IPR011014">
    <property type="entry name" value="MscS_channel_TM-2"/>
</dbReference>
<dbReference type="InterPro" id="IPR006685">
    <property type="entry name" value="MscS_channel_2nd"/>
</dbReference>
<dbReference type="Pfam" id="PF21088">
    <property type="entry name" value="MS_channel_1st"/>
    <property type="match status" value="1"/>
</dbReference>
<evidence type="ECO:0000256" key="4">
    <source>
        <dbReference type="ARBA" id="ARBA00022692"/>
    </source>
</evidence>
<evidence type="ECO:0000256" key="8">
    <source>
        <dbReference type="SAM" id="Phobius"/>
    </source>
</evidence>
<dbReference type="GO" id="GO:0005886">
    <property type="term" value="C:plasma membrane"/>
    <property type="evidence" value="ECO:0007669"/>
    <property type="project" value="UniProtKB-SubCell"/>
</dbReference>
<keyword evidence="13" id="KW-1185">Reference proteome</keyword>
<comment type="subcellular location">
    <subcellularLocation>
        <location evidence="1">Cell membrane</location>
        <topology evidence="1">Multi-pass membrane protein</topology>
    </subcellularLocation>
</comment>
<reference evidence="12 13" key="1">
    <citation type="submission" date="2019-01" db="EMBL/GenBank/DDBJ databases">
        <title>Altererythrobacter rhizovicinus sp. nov., isolated from the rhizosphere soil of Haloxylon ammodendron.</title>
        <authorList>
            <person name="Li H.-P."/>
            <person name="Gou J.-Y."/>
            <person name="Yao D."/>
            <person name="Han Q.-Q."/>
            <person name="Shao K.-Z."/>
            <person name="Zhao Q."/>
            <person name="Zhang J.-L."/>
        </authorList>
    </citation>
    <scope>NUCLEOTIDE SEQUENCE [LARGE SCALE GENOMIC DNA]</scope>
    <source>
        <strain evidence="12 13">AY-3R</strain>
    </source>
</reference>
<evidence type="ECO:0000313" key="13">
    <source>
        <dbReference type="Proteomes" id="UP000293623"/>
    </source>
</evidence>
<feature type="region of interest" description="Disordered" evidence="7">
    <location>
        <begin position="1"/>
        <end position="20"/>
    </location>
</feature>
<evidence type="ECO:0000256" key="3">
    <source>
        <dbReference type="ARBA" id="ARBA00022475"/>
    </source>
</evidence>
<feature type="transmembrane region" description="Helical" evidence="8">
    <location>
        <begin position="139"/>
        <end position="167"/>
    </location>
</feature>
<dbReference type="InterPro" id="IPR052702">
    <property type="entry name" value="MscS-like_channel"/>
</dbReference>
<evidence type="ECO:0000259" key="10">
    <source>
        <dbReference type="Pfam" id="PF21082"/>
    </source>
</evidence>
<evidence type="ECO:0000256" key="6">
    <source>
        <dbReference type="ARBA" id="ARBA00023136"/>
    </source>
</evidence>
<accession>A0A4Q2KG63</accession>
<keyword evidence="5 8" id="KW-1133">Transmembrane helix</keyword>
<name>A0A4Q2KG63_9SPHN</name>
<evidence type="ECO:0000256" key="5">
    <source>
        <dbReference type="ARBA" id="ARBA00022989"/>
    </source>
</evidence>
<dbReference type="Gene3D" id="3.30.70.100">
    <property type="match status" value="1"/>
</dbReference>
<evidence type="ECO:0000313" key="12">
    <source>
        <dbReference type="EMBL" id="RXZ64015.1"/>
    </source>
</evidence>
<keyword evidence="4 8" id="KW-0812">Transmembrane</keyword>
<feature type="transmembrane region" description="Helical" evidence="8">
    <location>
        <begin position="67"/>
        <end position="93"/>
    </location>
</feature>
<dbReference type="EMBL" id="SDPV01000002">
    <property type="protein sequence ID" value="RXZ64015.1"/>
    <property type="molecule type" value="Genomic_DNA"/>
</dbReference>
<dbReference type="InterPro" id="IPR049278">
    <property type="entry name" value="MS_channel_C"/>
</dbReference>
<feature type="domain" description="Mechanosensitive ion channel MscS C-terminal" evidence="10">
    <location>
        <begin position="234"/>
        <end position="318"/>
    </location>
</feature>
<organism evidence="12 13">
    <name type="scientific">Pelagerythrobacter rhizovicinus</name>
    <dbReference type="NCBI Taxonomy" id="2268576"/>
    <lineage>
        <taxon>Bacteria</taxon>
        <taxon>Pseudomonadati</taxon>
        <taxon>Pseudomonadota</taxon>
        <taxon>Alphaproteobacteria</taxon>
        <taxon>Sphingomonadales</taxon>
        <taxon>Erythrobacteraceae</taxon>
        <taxon>Pelagerythrobacter</taxon>
    </lineage>
</organism>
<dbReference type="Gene3D" id="2.30.30.60">
    <property type="match status" value="1"/>
</dbReference>
<dbReference type="PANTHER" id="PTHR30347">
    <property type="entry name" value="POTASSIUM CHANNEL RELATED"/>
    <property type="match status" value="1"/>
</dbReference>
<feature type="domain" description="Mechanosensitive ion channel transmembrane helices 2/3" evidence="11">
    <location>
        <begin position="113"/>
        <end position="154"/>
    </location>
</feature>
<dbReference type="InterPro" id="IPR023408">
    <property type="entry name" value="MscS_beta-dom_sf"/>
</dbReference>
<gene>
    <name evidence="12" type="ORF">ETX26_08740</name>
</gene>
<sequence>MSTPTAATATPTATPVPAASPTTIPSEVDAVVGAESLKDAVAEQSLTIGGAIEWLDAMGVTIGDTRISLWSVLVVLLVILAVYLMARIGVWIARNAIHRMTRLDATQRLLAEKIVSIVIWAVMILIGIDILGIDLTALAVFSGAFGLAIGFGLQKTFGNLIAGIILLTDRSIKPGDVIAVSDAAGNESFGQIRRIGIRAISIITRDRKEYLIPNENLMVNQVENWSYSSRDVRVKAPVGVSYGSDLDLVERLLLEATVGTPRVLEKPEPAVRLMGFGDNSVDFEIRFWISDPEEGVNNVRSDVFKNVWRAFQKHGVEIPFPQRDLNLKNSEQFEQLVAAISQRQGKSES</sequence>
<dbReference type="InterPro" id="IPR010920">
    <property type="entry name" value="LSM_dom_sf"/>
</dbReference>
<feature type="domain" description="Mechanosensitive ion channel MscS" evidence="9">
    <location>
        <begin position="156"/>
        <end position="226"/>
    </location>
</feature>
<keyword evidence="6 8" id="KW-0472">Membrane</keyword>
<dbReference type="OrthoDB" id="9799209at2"/>
<dbReference type="InterPro" id="IPR049142">
    <property type="entry name" value="MS_channel_1st"/>
</dbReference>
<dbReference type="PANTHER" id="PTHR30347:SF1">
    <property type="entry name" value="MECHANOSENSITIVE CHANNEL MSCK"/>
    <property type="match status" value="1"/>
</dbReference>